<proteinExistence type="inferred from homology"/>
<evidence type="ECO:0000256" key="1">
    <source>
        <dbReference type="ARBA" id="ARBA00038479"/>
    </source>
</evidence>
<dbReference type="PANTHER" id="PTHR33505:SF4">
    <property type="entry name" value="PROTEIN PREY, MITOCHONDRIAL"/>
    <property type="match status" value="1"/>
</dbReference>
<dbReference type="PANTHER" id="PTHR33505">
    <property type="entry name" value="ZGC:162634"/>
    <property type="match status" value="1"/>
</dbReference>
<dbReference type="Pfam" id="PF03966">
    <property type="entry name" value="Trm112p"/>
    <property type="match status" value="1"/>
</dbReference>
<dbReference type="Gene3D" id="2.20.25.10">
    <property type="match status" value="1"/>
</dbReference>
<gene>
    <name evidence="3" type="ORF">PBIL07802_LOCUS16571</name>
</gene>
<dbReference type="InterPro" id="IPR005651">
    <property type="entry name" value="Trm112-like"/>
</dbReference>
<dbReference type="SUPFAM" id="SSF158997">
    <property type="entry name" value="Trm112p-like"/>
    <property type="match status" value="1"/>
</dbReference>
<name>A0A7S3DDD0_9EUKA</name>
<evidence type="ECO:0000313" key="3">
    <source>
        <dbReference type="EMBL" id="CAE0254329.1"/>
    </source>
</evidence>
<comment type="similarity">
    <text evidence="1">Belongs to the PREY family.</text>
</comment>
<evidence type="ECO:0000256" key="2">
    <source>
        <dbReference type="ARBA" id="ARBA00040939"/>
    </source>
</evidence>
<reference evidence="3" key="1">
    <citation type="submission" date="2021-01" db="EMBL/GenBank/DDBJ databases">
        <authorList>
            <person name="Corre E."/>
            <person name="Pelletier E."/>
            <person name="Niang G."/>
            <person name="Scheremetjew M."/>
            <person name="Finn R."/>
            <person name="Kale V."/>
            <person name="Holt S."/>
            <person name="Cochrane G."/>
            <person name="Meng A."/>
            <person name="Brown T."/>
            <person name="Cohen L."/>
        </authorList>
    </citation>
    <scope>NUCLEOTIDE SEQUENCE</scope>
    <source>
        <strain evidence="3">NIES-2562</strain>
    </source>
</reference>
<organism evidence="3">
    <name type="scientific">Palpitomonas bilix</name>
    <dbReference type="NCBI Taxonomy" id="652834"/>
    <lineage>
        <taxon>Eukaryota</taxon>
        <taxon>Eukaryota incertae sedis</taxon>
    </lineage>
</organism>
<dbReference type="EMBL" id="HBIB01025435">
    <property type="protein sequence ID" value="CAE0254329.1"/>
    <property type="molecule type" value="Transcribed_RNA"/>
</dbReference>
<dbReference type="HAMAP" id="MF_01187">
    <property type="entry name" value="UPF0434"/>
    <property type="match status" value="1"/>
</dbReference>
<dbReference type="AlphaFoldDB" id="A0A7S3DDD0"/>
<accession>A0A7S3DDD0</accession>
<protein>
    <recommendedName>
        <fullName evidence="2">Protein preY, mitochondrial</fullName>
    </recommendedName>
</protein>
<sequence>MLQLKERTSFMPSIIFYSWFVSWQQQVAAVASIHPYRYLQKLCSAANIVQCVRFRSVISEAVTNMSLAKTTFRSVVLGTKGWVFRPLHRALATKSEEFDLSLLDILACPLDKSQLYYSKTTDELVSLNLGIAYPIKDGIPCLVPTDARKLDETELKDLILVEGRENGNK</sequence>